<feature type="domain" description="Cupin type-2" evidence="1">
    <location>
        <begin position="30"/>
        <end position="85"/>
    </location>
</feature>
<dbReference type="RefSeq" id="WP_163316941.1">
    <property type="nucleotide sequence ID" value="NZ_JAAGAA010000012.1"/>
</dbReference>
<keyword evidence="3" id="KW-1185">Reference proteome</keyword>
<protein>
    <submittedName>
        <fullName evidence="2">Cupin domain-containing protein</fullName>
    </submittedName>
</protein>
<dbReference type="Pfam" id="PF07883">
    <property type="entry name" value="Cupin_2"/>
    <property type="match status" value="1"/>
</dbReference>
<name>A0A6B2KTZ4_9NEIS</name>
<dbReference type="Gene3D" id="2.60.120.10">
    <property type="entry name" value="Jelly Rolls"/>
    <property type="match status" value="1"/>
</dbReference>
<reference evidence="2 3" key="1">
    <citation type="submission" date="2020-02" db="EMBL/GenBank/DDBJ databases">
        <authorList>
            <person name="Yang Z."/>
        </authorList>
    </citation>
    <scope>NUCLEOTIDE SEQUENCE [LARGE SCALE GENOMIC DNA]</scope>
    <source>
        <strain evidence="2 3">HX-7-9</strain>
    </source>
</reference>
<accession>A0A6B2KTZ4</accession>
<evidence type="ECO:0000313" key="3">
    <source>
        <dbReference type="Proteomes" id="UP000482578"/>
    </source>
</evidence>
<proteinExistence type="predicted"/>
<dbReference type="AlphaFoldDB" id="A0A6B2KTZ4"/>
<sequence>MTEMICHTPACCCQDAPHKPLRLAQSEMRLCRVEPGEHAYEAHPATEFIVCLQGALLLEDADGGRVQADPGEVIEIPAGVRHRFAPPCDAAIMRLTPQQAV</sequence>
<organism evidence="2 3">
    <name type="scientific">Crenobacter caeni</name>
    <dbReference type="NCBI Taxonomy" id="2705474"/>
    <lineage>
        <taxon>Bacteria</taxon>
        <taxon>Pseudomonadati</taxon>
        <taxon>Pseudomonadota</taxon>
        <taxon>Betaproteobacteria</taxon>
        <taxon>Neisseriales</taxon>
        <taxon>Neisseriaceae</taxon>
        <taxon>Crenobacter</taxon>
    </lineage>
</organism>
<dbReference type="SUPFAM" id="SSF51182">
    <property type="entry name" value="RmlC-like cupins"/>
    <property type="match status" value="1"/>
</dbReference>
<dbReference type="InterPro" id="IPR014710">
    <property type="entry name" value="RmlC-like_jellyroll"/>
</dbReference>
<gene>
    <name evidence="2" type="ORF">GZH52_13090</name>
</gene>
<comment type="caution">
    <text evidence="2">The sequence shown here is derived from an EMBL/GenBank/DDBJ whole genome shotgun (WGS) entry which is preliminary data.</text>
</comment>
<evidence type="ECO:0000259" key="1">
    <source>
        <dbReference type="Pfam" id="PF07883"/>
    </source>
</evidence>
<evidence type="ECO:0000313" key="2">
    <source>
        <dbReference type="EMBL" id="NDV13716.1"/>
    </source>
</evidence>
<dbReference type="EMBL" id="JAAGAA010000012">
    <property type="protein sequence ID" value="NDV13716.1"/>
    <property type="molecule type" value="Genomic_DNA"/>
</dbReference>
<dbReference type="InterPro" id="IPR013096">
    <property type="entry name" value="Cupin_2"/>
</dbReference>
<dbReference type="InterPro" id="IPR011051">
    <property type="entry name" value="RmlC_Cupin_sf"/>
</dbReference>
<dbReference type="Proteomes" id="UP000482578">
    <property type="component" value="Unassembled WGS sequence"/>
</dbReference>